<gene>
    <name evidence="2" type="ORF">SAMN05444164_6256</name>
</gene>
<dbReference type="EMBL" id="FNTH01000001">
    <property type="protein sequence ID" value="SED91083.1"/>
    <property type="molecule type" value="Genomic_DNA"/>
</dbReference>
<dbReference type="AlphaFoldDB" id="A0A1H5EIT0"/>
<name>A0A1H5EIT0_9BRAD</name>
<dbReference type="RefSeq" id="WP_244549775.1">
    <property type="nucleotide sequence ID" value="NZ_FNTH01000001.1"/>
</dbReference>
<feature type="region of interest" description="Disordered" evidence="1">
    <location>
        <begin position="44"/>
        <end position="88"/>
    </location>
</feature>
<dbReference type="Proteomes" id="UP000198992">
    <property type="component" value="Unassembled WGS sequence"/>
</dbReference>
<accession>A0A1H5EIT0</accession>
<evidence type="ECO:0000256" key="1">
    <source>
        <dbReference type="SAM" id="MobiDB-lite"/>
    </source>
</evidence>
<reference evidence="2 3" key="1">
    <citation type="submission" date="2016-10" db="EMBL/GenBank/DDBJ databases">
        <authorList>
            <person name="de Groot N.N."/>
        </authorList>
    </citation>
    <scope>NUCLEOTIDE SEQUENCE [LARGE SCALE GENOMIC DNA]</scope>
    <source>
        <strain evidence="2 3">MT12</strain>
    </source>
</reference>
<organism evidence="2 3">
    <name type="scientific">Bradyrhizobium erythrophlei</name>
    <dbReference type="NCBI Taxonomy" id="1437360"/>
    <lineage>
        <taxon>Bacteria</taxon>
        <taxon>Pseudomonadati</taxon>
        <taxon>Pseudomonadota</taxon>
        <taxon>Alphaproteobacteria</taxon>
        <taxon>Hyphomicrobiales</taxon>
        <taxon>Nitrobacteraceae</taxon>
        <taxon>Bradyrhizobium</taxon>
    </lineage>
</organism>
<protein>
    <submittedName>
        <fullName evidence="2">Uncharacterized protein</fullName>
    </submittedName>
</protein>
<evidence type="ECO:0000313" key="2">
    <source>
        <dbReference type="EMBL" id="SED91083.1"/>
    </source>
</evidence>
<proteinExistence type="predicted"/>
<evidence type="ECO:0000313" key="3">
    <source>
        <dbReference type="Proteomes" id="UP000198992"/>
    </source>
</evidence>
<feature type="compositionally biased region" description="Basic and acidic residues" evidence="1">
    <location>
        <begin position="64"/>
        <end position="73"/>
    </location>
</feature>
<sequence>MRAEQKFKRAALAFSLVAPLLLPTETSAVTVEVARKCNALVAKNFPPRQPGNPAAGSAKGNGQAERDYFKKCVDNGGNVDDTADKDKK</sequence>